<dbReference type="STRING" id="765257.A0A0C9XUV4"/>
<reference evidence="3 4" key="1">
    <citation type="submission" date="2014-04" db="EMBL/GenBank/DDBJ databases">
        <authorList>
            <consortium name="DOE Joint Genome Institute"/>
            <person name="Kuo A."/>
            <person name="Kohler A."/>
            <person name="Costa M.D."/>
            <person name="Nagy L.G."/>
            <person name="Floudas D."/>
            <person name="Copeland A."/>
            <person name="Barry K.W."/>
            <person name="Cichocki N."/>
            <person name="Veneault-Fourrey C."/>
            <person name="LaButti K."/>
            <person name="Lindquist E.A."/>
            <person name="Lipzen A."/>
            <person name="Lundell T."/>
            <person name="Morin E."/>
            <person name="Murat C."/>
            <person name="Sun H."/>
            <person name="Tunlid A."/>
            <person name="Henrissat B."/>
            <person name="Grigoriev I.V."/>
            <person name="Hibbett D.S."/>
            <person name="Martin F."/>
            <person name="Nordberg H.P."/>
            <person name="Cantor M.N."/>
            <person name="Hua S.X."/>
        </authorList>
    </citation>
    <scope>NUCLEOTIDE SEQUENCE [LARGE SCALE GENOMIC DNA]</scope>
    <source>
        <strain evidence="3 4">441</strain>
    </source>
</reference>
<feature type="signal peptide" evidence="1">
    <location>
        <begin position="1"/>
        <end position="19"/>
    </location>
</feature>
<dbReference type="Proteomes" id="UP000054018">
    <property type="component" value="Unassembled WGS sequence"/>
</dbReference>
<evidence type="ECO:0000256" key="1">
    <source>
        <dbReference type="SAM" id="SignalP"/>
    </source>
</evidence>
<reference evidence="4" key="2">
    <citation type="submission" date="2015-01" db="EMBL/GenBank/DDBJ databases">
        <title>Evolutionary Origins and Diversification of the Mycorrhizal Mutualists.</title>
        <authorList>
            <consortium name="DOE Joint Genome Institute"/>
            <consortium name="Mycorrhizal Genomics Consortium"/>
            <person name="Kohler A."/>
            <person name="Kuo A."/>
            <person name="Nagy L.G."/>
            <person name="Floudas D."/>
            <person name="Copeland A."/>
            <person name="Barry K.W."/>
            <person name="Cichocki N."/>
            <person name="Veneault-Fourrey C."/>
            <person name="LaButti K."/>
            <person name="Lindquist E.A."/>
            <person name="Lipzen A."/>
            <person name="Lundell T."/>
            <person name="Morin E."/>
            <person name="Murat C."/>
            <person name="Riley R."/>
            <person name="Ohm R."/>
            <person name="Sun H."/>
            <person name="Tunlid A."/>
            <person name="Henrissat B."/>
            <person name="Grigoriev I.V."/>
            <person name="Hibbett D.S."/>
            <person name="Martin F."/>
        </authorList>
    </citation>
    <scope>NUCLEOTIDE SEQUENCE [LARGE SCALE GENOMIC DNA]</scope>
    <source>
        <strain evidence="4">441</strain>
    </source>
</reference>
<keyword evidence="4" id="KW-1185">Reference proteome</keyword>
<name>A0A0C9XUV4_9AGAM</name>
<keyword evidence="1" id="KW-0732">Signal</keyword>
<evidence type="ECO:0000313" key="4">
    <source>
        <dbReference type="Proteomes" id="UP000054018"/>
    </source>
</evidence>
<evidence type="ECO:0000313" key="3">
    <source>
        <dbReference type="EMBL" id="KIK16195.1"/>
    </source>
</evidence>
<dbReference type="Pfam" id="PF20415">
    <property type="entry name" value="DUF6699"/>
    <property type="match status" value="1"/>
</dbReference>
<organism evidence="3 4">
    <name type="scientific">Pisolithus microcarpus 441</name>
    <dbReference type="NCBI Taxonomy" id="765257"/>
    <lineage>
        <taxon>Eukaryota</taxon>
        <taxon>Fungi</taxon>
        <taxon>Dikarya</taxon>
        <taxon>Basidiomycota</taxon>
        <taxon>Agaricomycotina</taxon>
        <taxon>Agaricomycetes</taxon>
        <taxon>Agaricomycetidae</taxon>
        <taxon>Boletales</taxon>
        <taxon>Sclerodermatineae</taxon>
        <taxon>Pisolithaceae</taxon>
        <taxon>Pisolithus</taxon>
    </lineage>
</organism>
<dbReference type="EMBL" id="KN833865">
    <property type="protein sequence ID" value="KIK16195.1"/>
    <property type="molecule type" value="Genomic_DNA"/>
</dbReference>
<dbReference type="OrthoDB" id="3241567at2759"/>
<evidence type="ECO:0000259" key="2">
    <source>
        <dbReference type="Pfam" id="PF20415"/>
    </source>
</evidence>
<accession>A0A0C9XUV4</accession>
<feature type="domain" description="DUF6699" evidence="2">
    <location>
        <begin position="13"/>
        <end position="88"/>
    </location>
</feature>
<gene>
    <name evidence="3" type="ORF">PISMIDRAFT_113866</name>
</gene>
<dbReference type="AlphaFoldDB" id="A0A0C9XUV4"/>
<dbReference type="HOGENOM" id="CLU_2050542_0_0_1"/>
<feature type="chain" id="PRO_5002222999" description="DUF6699 domain-containing protein" evidence="1">
    <location>
        <begin position="20"/>
        <end position="120"/>
    </location>
</feature>
<proteinExistence type="predicted"/>
<sequence length="120" mass="14371">MSPKRIVQVSLHLLLGIYAFFQMRITRKEVERISALGEDSYQSMVDAYRRRTTRRKLGALRDWEWKEGMRRVDCLGEGWWWWGVWVTYPYYNDGDDNLEGTPWRLNLGLVNPAYRNVINI</sequence>
<dbReference type="InterPro" id="IPR046522">
    <property type="entry name" value="DUF6699"/>
</dbReference>
<protein>
    <recommendedName>
        <fullName evidence="2">DUF6699 domain-containing protein</fullName>
    </recommendedName>
</protein>